<dbReference type="RefSeq" id="WP_195414056.1">
    <property type="nucleotide sequence ID" value="NZ_JADNKH010000019.1"/>
</dbReference>
<dbReference type="Pfam" id="PF05257">
    <property type="entry name" value="CHAP"/>
    <property type="match status" value="1"/>
</dbReference>
<keyword evidence="3" id="KW-0472">Membrane</keyword>
<feature type="region of interest" description="Disordered" evidence="2">
    <location>
        <begin position="36"/>
        <end position="71"/>
    </location>
</feature>
<comment type="caution">
    <text evidence="5">The sequence shown here is derived from an EMBL/GenBank/DDBJ whole genome shotgun (WGS) entry which is preliminary data.</text>
</comment>
<dbReference type="EMBL" id="JAQMJT010000013">
    <property type="protein sequence ID" value="MDB8614597.1"/>
    <property type="molecule type" value="Genomic_DNA"/>
</dbReference>
<evidence type="ECO:0000256" key="3">
    <source>
        <dbReference type="SAM" id="Phobius"/>
    </source>
</evidence>
<reference evidence="5" key="1">
    <citation type="submission" date="2023-01" db="EMBL/GenBank/DDBJ databases">
        <title>Human gut microbiome strain richness.</title>
        <authorList>
            <person name="Chen-Liaw A."/>
        </authorList>
    </citation>
    <scope>NUCLEOTIDE SEQUENCE</scope>
    <source>
        <strain evidence="5">1001095st1_G4_1001095IJ_161003</strain>
    </source>
</reference>
<dbReference type="AlphaFoldDB" id="A0AAW6D673"/>
<accession>A0AAW6D673</accession>
<evidence type="ECO:0000313" key="5">
    <source>
        <dbReference type="EMBL" id="MDB8614597.1"/>
    </source>
</evidence>
<dbReference type="InterPro" id="IPR007921">
    <property type="entry name" value="CHAP_dom"/>
</dbReference>
<dbReference type="Pfam" id="PF01832">
    <property type="entry name" value="Glucosaminidase"/>
    <property type="match status" value="1"/>
</dbReference>
<dbReference type="Gene3D" id="3.90.1720.10">
    <property type="entry name" value="endopeptidase domain like (from Nostoc punctiforme)"/>
    <property type="match status" value="1"/>
</dbReference>
<evidence type="ECO:0000313" key="6">
    <source>
        <dbReference type="Proteomes" id="UP001210204"/>
    </source>
</evidence>
<keyword evidence="3" id="KW-0812">Transmembrane</keyword>
<feature type="transmembrane region" description="Helical" evidence="3">
    <location>
        <begin position="9"/>
        <end position="31"/>
    </location>
</feature>
<gene>
    <name evidence="5" type="ORF">PNU26_09340</name>
</gene>
<protein>
    <submittedName>
        <fullName evidence="5">Glucosaminidase domain-containing protein</fullName>
    </submittedName>
</protein>
<evidence type="ECO:0000256" key="2">
    <source>
        <dbReference type="SAM" id="MobiDB-lite"/>
    </source>
</evidence>
<dbReference type="Gene3D" id="1.10.530.10">
    <property type="match status" value="1"/>
</dbReference>
<evidence type="ECO:0000259" key="4">
    <source>
        <dbReference type="PROSITE" id="PS50911"/>
    </source>
</evidence>
<organism evidence="5 6">
    <name type="scientific">Streptococcus salivarius</name>
    <dbReference type="NCBI Taxonomy" id="1304"/>
    <lineage>
        <taxon>Bacteria</taxon>
        <taxon>Bacillati</taxon>
        <taxon>Bacillota</taxon>
        <taxon>Bacilli</taxon>
        <taxon>Lactobacillales</taxon>
        <taxon>Streptococcaceae</taxon>
        <taxon>Streptococcus</taxon>
    </lineage>
</organism>
<name>A0AAW6D673_STRSL</name>
<proteinExistence type="inferred from homology"/>
<evidence type="ECO:0000256" key="1">
    <source>
        <dbReference type="ARBA" id="ARBA00010266"/>
    </source>
</evidence>
<dbReference type="PROSITE" id="PS50911">
    <property type="entry name" value="CHAP"/>
    <property type="match status" value="1"/>
</dbReference>
<keyword evidence="3" id="KW-1133">Transmembrane helix</keyword>
<feature type="compositionally biased region" description="Low complexity" evidence="2">
    <location>
        <begin position="252"/>
        <end position="263"/>
    </location>
</feature>
<feature type="region of interest" description="Disordered" evidence="2">
    <location>
        <begin position="247"/>
        <end position="298"/>
    </location>
</feature>
<dbReference type="Proteomes" id="UP001210204">
    <property type="component" value="Unassembled WGS sequence"/>
</dbReference>
<feature type="domain" description="Peptidase C51" evidence="4">
    <location>
        <begin position="309"/>
        <end position="439"/>
    </location>
</feature>
<feature type="compositionally biased region" description="Low complexity" evidence="2">
    <location>
        <begin position="271"/>
        <end position="288"/>
    </location>
</feature>
<dbReference type="GO" id="GO:0004040">
    <property type="term" value="F:amidase activity"/>
    <property type="evidence" value="ECO:0007669"/>
    <property type="project" value="InterPro"/>
</dbReference>
<dbReference type="InterPro" id="IPR002901">
    <property type="entry name" value="MGlyc_endo_b_GlcNAc-like_dom"/>
</dbReference>
<comment type="similarity">
    <text evidence="1">Belongs to the glycosyl hydrolase 73 family.</text>
</comment>
<sequence>MKKWIKLKLYLSLGGIFLAVFIILMLLIAIISAASGSSSSGGSGGSACSAKVEDGGDSDSDSASTNQASSGNASIDSFVKEHEDAYIESWGAGGFLPSASIAQTMAEVSFSQSVPSFGQAHNMGGVKWTSTATYPKTIEKYGSDAVSGGGPGTNVGDNTGGGYTYFKDFDAGIVGKAEFMSRQSLYNKAINNTDGKSTLDAIADGGWATDPSYKTKLEELYDSLGTKYKWLDEKAIAKYGEKPVDIDKLNKGTSAASDGSTDSDSSDDSGSDSCSDSDSGGATDGTGTVPSDATAWGYKPDELPDSLKSFIIDPSKYGLKYGGPDGWVEHSGQCVDLTESLGNALWGHTGATSGNGDQQAQAWTAFFGNGLKNSPKKGAIFSTNLANNHTGIVCHVFENGDILIVEQNTPLSGVGGGHIDTWNYRVVNKQSQSDMGFVYAYPDDKEMKAAKE</sequence>